<dbReference type="Proteomes" id="UP000037046">
    <property type="component" value="Unassembled WGS sequence"/>
</dbReference>
<dbReference type="SMART" id="SM00530">
    <property type="entry name" value="HTH_XRE"/>
    <property type="match status" value="1"/>
</dbReference>
<dbReference type="InterPro" id="IPR010982">
    <property type="entry name" value="Lambda_DNA-bd_dom_sf"/>
</dbReference>
<evidence type="ECO:0000313" key="3">
    <source>
        <dbReference type="Proteomes" id="UP000037046"/>
    </source>
</evidence>
<proteinExistence type="predicted"/>
<dbReference type="GO" id="GO:0003677">
    <property type="term" value="F:DNA binding"/>
    <property type="evidence" value="ECO:0007669"/>
    <property type="project" value="InterPro"/>
</dbReference>
<sequence length="112" mass="12336">MPLEHPEQAEFDMDAFCKRLARYMAQEGMNPAQLSKRAGLNARAVTDIQQGRIKSPRVQTVMALEKALGLSPGALLGFGPAAVSSELQELLNELDEATQQQLLVTLRSLRKM</sequence>
<comment type="caution">
    <text evidence="2">The sequence shown here is derived from an EMBL/GenBank/DDBJ whole genome shotgun (WGS) entry which is preliminary data.</text>
</comment>
<dbReference type="OrthoDB" id="7873748at2"/>
<dbReference type="PROSITE" id="PS50943">
    <property type="entry name" value="HTH_CROC1"/>
    <property type="match status" value="1"/>
</dbReference>
<dbReference type="InterPro" id="IPR001387">
    <property type="entry name" value="Cro/C1-type_HTH"/>
</dbReference>
<organism evidence="2 3">
    <name type="scientific">Roseovarius tolerans</name>
    <dbReference type="NCBI Taxonomy" id="74031"/>
    <lineage>
        <taxon>Bacteria</taxon>
        <taxon>Pseudomonadati</taxon>
        <taxon>Pseudomonadota</taxon>
        <taxon>Alphaproteobacteria</taxon>
        <taxon>Rhodobacterales</taxon>
        <taxon>Roseobacteraceae</taxon>
        <taxon>Roseovarius</taxon>
    </lineage>
</organism>
<gene>
    <name evidence="2" type="ORF">ROTO_12780</name>
</gene>
<dbReference type="EMBL" id="LGVV01000012">
    <property type="protein sequence ID" value="KNX42075.1"/>
    <property type="molecule type" value="Genomic_DNA"/>
</dbReference>
<keyword evidence="3" id="KW-1185">Reference proteome</keyword>
<evidence type="ECO:0000259" key="1">
    <source>
        <dbReference type="PROSITE" id="PS50943"/>
    </source>
</evidence>
<dbReference type="SUPFAM" id="SSF47413">
    <property type="entry name" value="lambda repressor-like DNA-binding domains"/>
    <property type="match status" value="1"/>
</dbReference>
<dbReference type="Gene3D" id="1.10.260.40">
    <property type="entry name" value="lambda repressor-like DNA-binding domains"/>
    <property type="match status" value="1"/>
</dbReference>
<feature type="domain" description="HTH cro/C1-type" evidence="1">
    <location>
        <begin position="20"/>
        <end position="75"/>
    </location>
</feature>
<evidence type="ECO:0000313" key="2">
    <source>
        <dbReference type="EMBL" id="KNX42075.1"/>
    </source>
</evidence>
<dbReference type="PATRIC" id="fig|74031.6.peg.1303"/>
<reference evidence="3" key="1">
    <citation type="submission" date="2015-07" db="EMBL/GenBank/DDBJ databases">
        <title>Draft Genome Sequence of Roseovarius tolerans EL-164, a producer of N-Acylated Alanine Methyl Esters (NAMEs).</title>
        <authorList>
            <person name="Voget S."/>
            <person name="Bruns H."/>
            <person name="Wagner-Doebler I."/>
            <person name="Schulz S."/>
            <person name="Daniel R."/>
        </authorList>
    </citation>
    <scope>NUCLEOTIDE SEQUENCE [LARGE SCALE GENOMIC DNA]</scope>
    <source>
        <strain evidence="3">EL-164</strain>
    </source>
</reference>
<protein>
    <recommendedName>
        <fullName evidence="1">HTH cro/C1-type domain-containing protein</fullName>
    </recommendedName>
</protein>
<dbReference type="Pfam" id="PF13443">
    <property type="entry name" value="HTH_26"/>
    <property type="match status" value="1"/>
</dbReference>
<dbReference type="RefSeq" id="WP_160316354.1">
    <property type="nucleotide sequence ID" value="NZ_CP118494.1"/>
</dbReference>
<dbReference type="AlphaFoldDB" id="A0A0L6CWP9"/>
<name>A0A0L6CWP9_9RHOB</name>
<accession>A0A0L6CWP9</accession>